<dbReference type="GO" id="GO:0005506">
    <property type="term" value="F:iron ion binding"/>
    <property type="evidence" value="ECO:0007669"/>
    <property type="project" value="TreeGrafter"/>
</dbReference>
<proteinExistence type="inferred from homology"/>
<dbReference type="RefSeq" id="WP_271712381.1">
    <property type="nucleotide sequence ID" value="NZ_AP024169.1"/>
</dbReference>
<protein>
    <submittedName>
        <fullName evidence="2">Hydrogenase assembly protein HypC</fullName>
    </submittedName>
</protein>
<dbReference type="Pfam" id="PF01455">
    <property type="entry name" value="HupF_HypC"/>
    <property type="match status" value="1"/>
</dbReference>
<comment type="similarity">
    <text evidence="1">Belongs to the HupF/HypC family.</text>
</comment>
<evidence type="ECO:0000313" key="3">
    <source>
        <dbReference type="Proteomes" id="UP000595897"/>
    </source>
</evidence>
<dbReference type="InterPro" id="IPR001109">
    <property type="entry name" value="Hydrogenase_HupF/HypC"/>
</dbReference>
<dbReference type="AlphaFoldDB" id="A0A7R7EM25"/>
<dbReference type="InterPro" id="IPR019812">
    <property type="entry name" value="Hydgase_assmbl_chp_CS"/>
</dbReference>
<dbReference type="GO" id="GO:0051604">
    <property type="term" value="P:protein maturation"/>
    <property type="evidence" value="ECO:0007669"/>
    <property type="project" value="TreeGrafter"/>
</dbReference>
<evidence type="ECO:0000256" key="1">
    <source>
        <dbReference type="ARBA" id="ARBA00006018"/>
    </source>
</evidence>
<gene>
    <name evidence="2" type="ORF">bsdtb5_25390</name>
</gene>
<reference evidence="2 3" key="1">
    <citation type="submission" date="2020-11" db="EMBL/GenBank/DDBJ databases">
        <title>Draft genome sequencing of a Lachnospiraceae strain isolated from anoxic soil subjected to BSD treatment.</title>
        <authorList>
            <person name="Uek A."/>
            <person name="Tonouchi A."/>
        </authorList>
    </citation>
    <scope>NUCLEOTIDE SEQUENCE [LARGE SCALE GENOMIC DNA]</scope>
    <source>
        <strain evidence="2 3">TB5</strain>
    </source>
</reference>
<dbReference type="PRINTS" id="PR00445">
    <property type="entry name" value="HUPFHYPC"/>
</dbReference>
<dbReference type="PANTHER" id="PTHR35177:SF2">
    <property type="entry name" value="HYDROGENASE MATURATION FACTOR HYBG"/>
    <property type="match status" value="1"/>
</dbReference>
<dbReference type="Proteomes" id="UP000595897">
    <property type="component" value="Chromosome"/>
</dbReference>
<name>A0A7R7EM25_9FIRM</name>
<dbReference type="GO" id="GO:1902670">
    <property type="term" value="F:carbon dioxide binding"/>
    <property type="evidence" value="ECO:0007669"/>
    <property type="project" value="TreeGrafter"/>
</dbReference>
<dbReference type="PROSITE" id="PS01097">
    <property type="entry name" value="HUPF_HYPC"/>
    <property type="match status" value="1"/>
</dbReference>
<dbReference type="EMBL" id="AP024169">
    <property type="protein sequence ID" value="BCN31244.1"/>
    <property type="molecule type" value="Genomic_DNA"/>
</dbReference>
<dbReference type="KEGG" id="ahb:bsdtb5_25390"/>
<dbReference type="NCBIfam" id="TIGR00074">
    <property type="entry name" value="hypC_hupF"/>
    <property type="match status" value="1"/>
</dbReference>
<organism evidence="2 3">
    <name type="scientific">Anaeromicropila herbilytica</name>
    <dbReference type="NCBI Taxonomy" id="2785025"/>
    <lineage>
        <taxon>Bacteria</taxon>
        <taxon>Bacillati</taxon>
        <taxon>Bacillota</taxon>
        <taxon>Clostridia</taxon>
        <taxon>Lachnospirales</taxon>
        <taxon>Lachnospiraceae</taxon>
        <taxon>Anaeromicropila</taxon>
    </lineage>
</organism>
<dbReference type="Gene3D" id="2.30.30.140">
    <property type="match status" value="1"/>
</dbReference>
<evidence type="ECO:0000313" key="2">
    <source>
        <dbReference type="EMBL" id="BCN31244.1"/>
    </source>
</evidence>
<dbReference type="SUPFAM" id="SSF159127">
    <property type="entry name" value="HupF/HypC-like"/>
    <property type="match status" value="1"/>
</dbReference>
<dbReference type="PANTHER" id="PTHR35177">
    <property type="entry name" value="HYDROGENASE MATURATION FACTOR HYBG"/>
    <property type="match status" value="1"/>
</dbReference>
<keyword evidence="3" id="KW-1185">Reference proteome</keyword>
<accession>A0A7R7EM25</accession>
<sequence>MCIALPGRIQEIKEDYAIVSLMETESEVNIGLIEDPKVGDYILVHAGCGIQKIEEHYYHEVQELMSEWVSTFE</sequence>